<evidence type="ECO:0000313" key="2">
    <source>
        <dbReference type="Proteomes" id="UP001595719"/>
    </source>
</evidence>
<dbReference type="Proteomes" id="UP001595719">
    <property type="component" value="Unassembled WGS sequence"/>
</dbReference>
<name>A0ABV8W8M3_9FLAO</name>
<accession>A0ABV8W8M3</accession>
<protein>
    <recommendedName>
        <fullName evidence="3">SprB repeat-containing protein</fullName>
    </recommendedName>
</protein>
<dbReference type="RefSeq" id="WP_179004017.1">
    <property type="nucleotide sequence ID" value="NZ_JBHSCO010000004.1"/>
</dbReference>
<proteinExistence type="predicted"/>
<reference evidence="2" key="1">
    <citation type="journal article" date="2019" name="Int. J. Syst. Evol. Microbiol.">
        <title>The Global Catalogue of Microorganisms (GCM) 10K type strain sequencing project: providing services to taxonomists for standard genome sequencing and annotation.</title>
        <authorList>
            <consortium name="The Broad Institute Genomics Platform"/>
            <consortium name="The Broad Institute Genome Sequencing Center for Infectious Disease"/>
            <person name="Wu L."/>
            <person name="Ma J."/>
        </authorList>
    </citation>
    <scope>NUCLEOTIDE SEQUENCE [LARGE SCALE GENOMIC DNA]</scope>
    <source>
        <strain evidence="2">CGMCC 1.15345</strain>
    </source>
</reference>
<dbReference type="InterPro" id="IPR013783">
    <property type="entry name" value="Ig-like_fold"/>
</dbReference>
<dbReference type="Gene3D" id="2.60.40.10">
    <property type="entry name" value="Immunoglobulins"/>
    <property type="match status" value="1"/>
</dbReference>
<sequence>MNRFLLFNVLKIRNKYILILTILLLCSKSHSQELFLLRYNGPSICLTSDCVIVQSYYYLSGNTVINPIAEYNNFFVFDKFPTYIELVTMAETGFNCDWRSPPTCGDRISLKPTDCNWVISNKVLTEPTAVTNSFCDKVSLAAVGCTGTQKFYWEYSTDGVNFTRTNAVTGFNQNYEFIKANFPALNNYFGNIFFRVLIDWDPTITDENIYSNIVTYKINSCSPTVNISSPNYTTCNYSNGDVVFTFSRALDSNNNEKLLFSRNIAGSDLFVSSTSLSPDVEKVTDKIYKWKNIPAGTYNFSYQTQLGNNLPSEAVSNLTFTITPKQKLEFEVTISQPACNNNFGQIKIAAKGGNPPYFYYMGDETIDNKHAFTSPYTLPTQFEDGNYKITVIDSKDCIEK</sequence>
<organism evidence="1 2">
    <name type="scientific">Flavobacterium quisquiliarum</name>
    <dbReference type="NCBI Taxonomy" id="1834436"/>
    <lineage>
        <taxon>Bacteria</taxon>
        <taxon>Pseudomonadati</taxon>
        <taxon>Bacteroidota</taxon>
        <taxon>Flavobacteriia</taxon>
        <taxon>Flavobacteriales</taxon>
        <taxon>Flavobacteriaceae</taxon>
        <taxon>Flavobacterium</taxon>
    </lineage>
</organism>
<comment type="caution">
    <text evidence="1">The sequence shown here is derived from an EMBL/GenBank/DDBJ whole genome shotgun (WGS) entry which is preliminary data.</text>
</comment>
<keyword evidence="2" id="KW-1185">Reference proteome</keyword>
<evidence type="ECO:0008006" key="3">
    <source>
        <dbReference type="Google" id="ProtNLM"/>
    </source>
</evidence>
<evidence type="ECO:0000313" key="1">
    <source>
        <dbReference type="EMBL" id="MFC4392535.1"/>
    </source>
</evidence>
<gene>
    <name evidence="1" type="ORF">ACFOY0_16160</name>
</gene>
<dbReference type="EMBL" id="JBHSCO010000004">
    <property type="protein sequence ID" value="MFC4392535.1"/>
    <property type="molecule type" value="Genomic_DNA"/>
</dbReference>